<protein>
    <recommendedName>
        <fullName evidence="6">O-antigen ligase-related domain-containing protein</fullName>
    </recommendedName>
</protein>
<dbReference type="Pfam" id="PF04932">
    <property type="entry name" value="Wzy_C"/>
    <property type="match status" value="1"/>
</dbReference>
<reference evidence="7 8" key="1">
    <citation type="journal article" date="2015" name="Microbiome">
        <title>Genomic resolution of linkages in carbon, nitrogen, and sulfur cycling among widespread estuary sediment bacteria.</title>
        <authorList>
            <person name="Baker B.J."/>
            <person name="Lazar C.S."/>
            <person name="Teske A.P."/>
            <person name="Dick G.J."/>
        </authorList>
    </citation>
    <scope>NUCLEOTIDE SEQUENCE [LARGE SCALE GENOMIC DNA]</scope>
    <source>
        <strain evidence="7">SM23_40</strain>
    </source>
</reference>
<organism evidence="7 8">
    <name type="scientific">candidate division TA06 bacterium SM23_40</name>
    <dbReference type="NCBI Taxonomy" id="1703774"/>
    <lineage>
        <taxon>Bacteria</taxon>
        <taxon>Bacteria division TA06</taxon>
    </lineage>
</organism>
<evidence type="ECO:0000313" key="8">
    <source>
        <dbReference type="Proteomes" id="UP000051717"/>
    </source>
</evidence>
<evidence type="ECO:0000313" key="7">
    <source>
        <dbReference type="EMBL" id="KPK68659.1"/>
    </source>
</evidence>
<gene>
    <name evidence="7" type="ORF">AMJ82_07660</name>
</gene>
<feature type="transmembrane region" description="Helical" evidence="5">
    <location>
        <begin position="162"/>
        <end position="180"/>
    </location>
</feature>
<feature type="transmembrane region" description="Helical" evidence="5">
    <location>
        <begin position="367"/>
        <end position="384"/>
    </location>
</feature>
<feature type="transmembrane region" description="Helical" evidence="5">
    <location>
        <begin position="134"/>
        <end position="156"/>
    </location>
</feature>
<dbReference type="GO" id="GO:0016020">
    <property type="term" value="C:membrane"/>
    <property type="evidence" value="ECO:0007669"/>
    <property type="project" value="UniProtKB-SubCell"/>
</dbReference>
<feature type="transmembrane region" description="Helical" evidence="5">
    <location>
        <begin position="404"/>
        <end position="425"/>
    </location>
</feature>
<feature type="domain" description="O-antigen ligase-related" evidence="6">
    <location>
        <begin position="282"/>
        <end position="412"/>
    </location>
</feature>
<feature type="transmembrane region" description="Helical" evidence="5">
    <location>
        <begin position="192"/>
        <end position="217"/>
    </location>
</feature>
<keyword evidence="4 5" id="KW-0472">Membrane</keyword>
<dbReference type="AlphaFoldDB" id="A0A0S8G6D6"/>
<feature type="transmembrane region" description="Helical" evidence="5">
    <location>
        <begin position="237"/>
        <end position="263"/>
    </location>
</feature>
<evidence type="ECO:0000259" key="6">
    <source>
        <dbReference type="Pfam" id="PF04932"/>
    </source>
</evidence>
<evidence type="ECO:0000256" key="1">
    <source>
        <dbReference type="ARBA" id="ARBA00004141"/>
    </source>
</evidence>
<sequence>MMRAGATHGGLVKWLPRPAYLITALVGGLGIGALVAVEPYVRGTLELTIKEYNLLDLFPYQLLLLILGAAMALLVVPYVGDNRIERFIVFLLFLPPHFRGLTVITGPAVTVLALAFLLERRFYYRDTSWNPTPVYILALATVPMNFVSVSVVGGAVGWVREGTIESLHVILLFILINAIITRERLKSCFRYLVGIGVFSSIVAIVTFLLYMFTGFGISTASSEYRMGETPWGVTMRATAFAGHPNSLAILLGAPAVMLLYLALSPLALSRRQRLVLLGVTGVFLLAIYTTLSRGSWVGIAAAIAVMPFFRKPSWWPFFLAVIAIAISVGLTTGMLQQGVSSFYASFVEQRAEAVECRMYYIWRGVGILQRYPLTGIGLGAFGRYNPDPAAVGIHNLEMQLATEVGIPGALIHMGLIILVTVRAFLAMLSARSTEGRTIMQMVLLALVMTLVHGQFDILAFTYHIWFVLGMAEAATLCIRRSEAVGAGPSFAR</sequence>
<evidence type="ECO:0000256" key="3">
    <source>
        <dbReference type="ARBA" id="ARBA00022989"/>
    </source>
</evidence>
<feature type="transmembrane region" description="Helical" evidence="5">
    <location>
        <begin position="314"/>
        <end position="335"/>
    </location>
</feature>
<name>A0A0S8G6D6_UNCT6</name>
<dbReference type="PANTHER" id="PTHR37422:SF13">
    <property type="entry name" value="LIPOPOLYSACCHARIDE BIOSYNTHESIS PROTEIN PA4999-RELATED"/>
    <property type="match status" value="1"/>
</dbReference>
<evidence type="ECO:0000256" key="2">
    <source>
        <dbReference type="ARBA" id="ARBA00022692"/>
    </source>
</evidence>
<feature type="transmembrane region" description="Helical" evidence="5">
    <location>
        <begin position="437"/>
        <end position="455"/>
    </location>
</feature>
<dbReference type="Proteomes" id="UP000051717">
    <property type="component" value="Unassembled WGS sequence"/>
</dbReference>
<feature type="transmembrane region" description="Helical" evidence="5">
    <location>
        <begin position="100"/>
        <end position="118"/>
    </location>
</feature>
<evidence type="ECO:0000256" key="4">
    <source>
        <dbReference type="ARBA" id="ARBA00023136"/>
    </source>
</evidence>
<feature type="transmembrane region" description="Helical" evidence="5">
    <location>
        <begin position="62"/>
        <end position="80"/>
    </location>
</feature>
<feature type="transmembrane region" description="Helical" evidence="5">
    <location>
        <begin position="275"/>
        <end position="308"/>
    </location>
</feature>
<feature type="transmembrane region" description="Helical" evidence="5">
    <location>
        <begin position="20"/>
        <end position="41"/>
    </location>
</feature>
<evidence type="ECO:0000256" key="5">
    <source>
        <dbReference type="SAM" id="Phobius"/>
    </source>
</evidence>
<dbReference type="InterPro" id="IPR007016">
    <property type="entry name" value="O-antigen_ligase-rel_domated"/>
</dbReference>
<keyword evidence="2 5" id="KW-0812">Transmembrane</keyword>
<accession>A0A0S8G6D6</accession>
<dbReference type="InterPro" id="IPR051533">
    <property type="entry name" value="WaaL-like"/>
</dbReference>
<dbReference type="PANTHER" id="PTHR37422">
    <property type="entry name" value="TEICHURONIC ACID BIOSYNTHESIS PROTEIN TUAE"/>
    <property type="match status" value="1"/>
</dbReference>
<comment type="caution">
    <text evidence="7">The sequence shown here is derived from an EMBL/GenBank/DDBJ whole genome shotgun (WGS) entry which is preliminary data.</text>
</comment>
<dbReference type="EMBL" id="LJUI01000065">
    <property type="protein sequence ID" value="KPK68659.1"/>
    <property type="molecule type" value="Genomic_DNA"/>
</dbReference>
<proteinExistence type="predicted"/>
<keyword evidence="3 5" id="KW-1133">Transmembrane helix</keyword>
<comment type="subcellular location">
    <subcellularLocation>
        <location evidence="1">Membrane</location>
        <topology evidence="1">Multi-pass membrane protein</topology>
    </subcellularLocation>
</comment>